<organism evidence="3">
    <name type="scientific">Methylobacterium bullatum</name>
    <dbReference type="NCBI Taxonomy" id="570505"/>
    <lineage>
        <taxon>Bacteria</taxon>
        <taxon>Pseudomonadati</taxon>
        <taxon>Pseudomonadota</taxon>
        <taxon>Alphaproteobacteria</taxon>
        <taxon>Hyphomicrobiales</taxon>
        <taxon>Methylobacteriaceae</taxon>
        <taxon>Methylobacterium</taxon>
    </lineage>
</organism>
<accession>A0A679IL21</accession>
<dbReference type="EMBL" id="LR743504">
    <property type="protein sequence ID" value="CAA2099210.1"/>
    <property type="molecule type" value="Genomic_DNA"/>
</dbReference>
<dbReference type="PANTHER" id="PTHR38340">
    <property type="entry name" value="S-LAYER PROTEIN"/>
    <property type="match status" value="1"/>
</dbReference>
<sequence>MPTINVTQDSDYSGSNYIIVFLPNFFNDFPAENLVVQFNSALSRFEILDSGGTHAGLYTNEGFGPVDATPGTGGYFYDFSDRTGAVTIQGGDFGDIITGGAGVNTLSGGFGNDTLNGGAANDYLEGGEGADFIFGNGGVDTVAYTGSLAGVTVNLDTGINSGGDAGGDVLTGISRIIGSAHEDVLTGDGAANTLIGGSVYDSLFGGGGNDRLVVSGTPTIVDGGTGTDIMIVTGPSLFADQTFENIDKVYVRNSGSADFSLVTSAQTIVSQSTADNTAIIIGSQAGDRIYGGGGADILVGGAGKDKMFAGSGSDAFTYLSDLPGGFGRDNIYRFDALSDRFNVEGIVDSFAEVNIRSINKNQDTEITFATSTNPDDKIILHDVLSSTLTVDNFLI</sequence>
<reference evidence="3" key="1">
    <citation type="submission" date="2019-12" db="EMBL/GenBank/DDBJ databases">
        <authorList>
            <person name="Cremers G."/>
        </authorList>
    </citation>
    <scope>NUCLEOTIDE SEQUENCE</scope>
    <source>
        <strain evidence="3">Mbul1</strain>
    </source>
</reference>
<dbReference type="SUPFAM" id="SSF51120">
    <property type="entry name" value="beta-Roll"/>
    <property type="match status" value="3"/>
</dbReference>
<evidence type="ECO:0000256" key="1">
    <source>
        <dbReference type="ARBA" id="ARBA00004613"/>
    </source>
</evidence>
<proteinExistence type="predicted"/>
<evidence type="ECO:0000313" key="3">
    <source>
        <dbReference type="EMBL" id="CAA2099210.1"/>
    </source>
</evidence>
<dbReference type="InterPro" id="IPR001343">
    <property type="entry name" value="Hemolysn_Ca-bd"/>
</dbReference>
<dbReference type="GO" id="GO:0005576">
    <property type="term" value="C:extracellular region"/>
    <property type="evidence" value="ECO:0007669"/>
    <property type="project" value="UniProtKB-SubCell"/>
</dbReference>
<dbReference type="InterPro" id="IPR011049">
    <property type="entry name" value="Serralysin-like_metalloprot_C"/>
</dbReference>
<dbReference type="Pfam" id="PF00353">
    <property type="entry name" value="HemolysinCabind"/>
    <property type="match status" value="3"/>
</dbReference>
<dbReference type="PRINTS" id="PR00313">
    <property type="entry name" value="CABNDNGRPT"/>
</dbReference>
<protein>
    <submittedName>
        <fullName evidence="3">Bifunctional hemolysin/adenylate cyclase</fullName>
    </submittedName>
</protein>
<dbReference type="PROSITE" id="PS00330">
    <property type="entry name" value="HEMOLYSIN_CALCIUM"/>
    <property type="match status" value="1"/>
</dbReference>
<dbReference type="Gene3D" id="2.150.10.10">
    <property type="entry name" value="Serralysin-like metalloprotease, C-terminal"/>
    <property type="match status" value="2"/>
</dbReference>
<dbReference type="AlphaFoldDB" id="A0A679IL21"/>
<dbReference type="GO" id="GO:0005509">
    <property type="term" value="F:calcium ion binding"/>
    <property type="evidence" value="ECO:0007669"/>
    <property type="project" value="InterPro"/>
</dbReference>
<dbReference type="InterPro" id="IPR018511">
    <property type="entry name" value="Hemolysin-typ_Ca-bd_CS"/>
</dbReference>
<evidence type="ECO:0000256" key="2">
    <source>
        <dbReference type="ARBA" id="ARBA00022525"/>
    </source>
</evidence>
<dbReference type="PANTHER" id="PTHR38340:SF1">
    <property type="entry name" value="S-LAYER PROTEIN"/>
    <property type="match status" value="1"/>
</dbReference>
<gene>
    <name evidence="3" type="primary">cya_1</name>
    <name evidence="3" type="ORF">MBUL_00032</name>
</gene>
<name>A0A679IL21_9HYPH</name>
<keyword evidence="2" id="KW-0964">Secreted</keyword>
<dbReference type="InterPro" id="IPR050557">
    <property type="entry name" value="RTX_toxin/Mannuronan_C5-epim"/>
</dbReference>
<comment type="subcellular location">
    <subcellularLocation>
        <location evidence="1">Secreted</location>
    </subcellularLocation>
</comment>